<dbReference type="FunFam" id="2.40.30.10:FF:000040">
    <property type="entry name" value="Peptide chain release factor 3"/>
    <property type="match status" value="1"/>
</dbReference>
<evidence type="ECO:0000256" key="1">
    <source>
        <dbReference type="ARBA" id="ARBA00004496"/>
    </source>
</evidence>
<evidence type="ECO:0000256" key="4">
    <source>
        <dbReference type="ARBA" id="ARBA00022741"/>
    </source>
</evidence>
<evidence type="ECO:0000256" key="9">
    <source>
        <dbReference type="HAMAP-Rule" id="MF_00072"/>
    </source>
</evidence>
<dbReference type="InterPro" id="IPR041732">
    <property type="entry name" value="RF3_GTP-bd"/>
</dbReference>
<dbReference type="Gene3D" id="2.40.30.10">
    <property type="entry name" value="Translation factors"/>
    <property type="match status" value="1"/>
</dbReference>
<dbReference type="InterPro" id="IPR031157">
    <property type="entry name" value="G_TR_CS"/>
</dbReference>
<dbReference type="PROSITE" id="PS00301">
    <property type="entry name" value="G_TR_1"/>
    <property type="match status" value="1"/>
</dbReference>
<dbReference type="Pfam" id="PF00009">
    <property type="entry name" value="GTP_EFTU"/>
    <property type="match status" value="1"/>
</dbReference>
<dbReference type="GO" id="GO:0006449">
    <property type="term" value="P:regulation of translational termination"/>
    <property type="evidence" value="ECO:0007669"/>
    <property type="project" value="UniProtKB-UniRule"/>
</dbReference>
<dbReference type="Pfam" id="PF22042">
    <property type="entry name" value="EF-G_D2"/>
    <property type="match status" value="1"/>
</dbReference>
<dbReference type="GO" id="GO:0097216">
    <property type="term" value="F:guanosine tetraphosphate binding"/>
    <property type="evidence" value="ECO:0007669"/>
    <property type="project" value="UniProtKB-ARBA"/>
</dbReference>
<name>A0A6I3RXP9_9BURK</name>
<dbReference type="EMBL" id="WNCL01000003">
    <property type="protein sequence ID" value="MTU42417.1"/>
    <property type="molecule type" value="Genomic_DNA"/>
</dbReference>
<dbReference type="PROSITE" id="PS51722">
    <property type="entry name" value="G_TR_2"/>
    <property type="match status" value="1"/>
</dbReference>
<dbReference type="InterPro" id="IPR000795">
    <property type="entry name" value="T_Tr_GTP-bd_dom"/>
</dbReference>
<comment type="caution">
    <text evidence="10">The sequence shown here is derived from an EMBL/GenBank/DDBJ whole genome shotgun (WGS) entry which is preliminary data.</text>
</comment>
<organism evidence="10 11">
    <name type="scientific">Parasutterella excrementihominis</name>
    <dbReference type="NCBI Taxonomy" id="487175"/>
    <lineage>
        <taxon>Bacteria</taxon>
        <taxon>Pseudomonadati</taxon>
        <taxon>Pseudomonadota</taxon>
        <taxon>Betaproteobacteria</taxon>
        <taxon>Burkholderiales</taxon>
        <taxon>Sutterellaceae</taxon>
        <taxon>Parasutterella</taxon>
    </lineage>
</organism>
<evidence type="ECO:0000256" key="8">
    <source>
        <dbReference type="ARBA" id="ARBA00073639"/>
    </source>
</evidence>
<dbReference type="Proteomes" id="UP000462362">
    <property type="component" value="Unassembled WGS sequence"/>
</dbReference>
<dbReference type="SUPFAM" id="SSF50447">
    <property type="entry name" value="Translation proteins"/>
    <property type="match status" value="1"/>
</dbReference>
<evidence type="ECO:0000313" key="11">
    <source>
        <dbReference type="Proteomes" id="UP000462362"/>
    </source>
</evidence>
<evidence type="ECO:0000256" key="7">
    <source>
        <dbReference type="ARBA" id="ARBA00025017"/>
    </source>
</evidence>
<dbReference type="HAMAP" id="MF_00072">
    <property type="entry name" value="Rel_fac_3"/>
    <property type="match status" value="1"/>
</dbReference>
<feature type="binding site" evidence="9">
    <location>
        <begin position="144"/>
        <end position="147"/>
    </location>
    <ligand>
        <name>GTP</name>
        <dbReference type="ChEBI" id="CHEBI:37565"/>
    </ligand>
</feature>
<dbReference type="CDD" id="cd04169">
    <property type="entry name" value="RF3"/>
    <property type="match status" value="1"/>
</dbReference>
<dbReference type="GO" id="GO:0016150">
    <property type="term" value="F:translation release factor activity, codon nonspecific"/>
    <property type="evidence" value="ECO:0007669"/>
    <property type="project" value="TreeGrafter"/>
</dbReference>
<dbReference type="GO" id="GO:0005829">
    <property type="term" value="C:cytosol"/>
    <property type="evidence" value="ECO:0007669"/>
    <property type="project" value="TreeGrafter"/>
</dbReference>
<comment type="function">
    <text evidence="7 9">Increases the formation of ribosomal termination complexes and stimulates activities of RF-1 and RF-2. It binds guanine nucleotides and has strong preference for UGA stop codons. It may interact directly with the ribosome. The stimulation of RF-1 and RF-2 is significantly reduced by GTP and GDP, but not by GMP.</text>
</comment>
<dbReference type="GO" id="GO:0003924">
    <property type="term" value="F:GTPase activity"/>
    <property type="evidence" value="ECO:0007669"/>
    <property type="project" value="InterPro"/>
</dbReference>
<dbReference type="InterPro" id="IPR004548">
    <property type="entry name" value="PrfC"/>
</dbReference>
<dbReference type="Gene3D" id="3.40.50.300">
    <property type="entry name" value="P-loop containing nucleotide triphosphate hydrolases"/>
    <property type="match status" value="1"/>
</dbReference>
<dbReference type="GO" id="GO:0016149">
    <property type="term" value="F:translation release factor activity, codon specific"/>
    <property type="evidence" value="ECO:0007669"/>
    <property type="project" value="UniProtKB-UniRule"/>
</dbReference>
<dbReference type="FunFam" id="3.30.70.3280:FF:000001">
    <property type="entry name" value="Peptide chain release factor 3"/>
    <property type="match status" value="1"/>
</dbReference>
<keyword evidence="5 9" id="KW-0648">Protein biosynthesis</keyword>
<dbReference type="InterPro" id="IPR009000">
    <property type="entry name" value="Transl_B-barrel_sf"/>
</dbReference>
<dbReference type="InterPro" id="IPR032090">
    <property type="entry name" value="RF3_C"/>
</dbReference>
<dbReference type="PRINTS" id="PR00315">
    <property type="entry name" value="ELONGATNFCT"/>
</dbReference>
<feature type="binding site" evidence="9">
    <location>
        <begin position="22"/>
        <end position="29"/>
    </location>
    <ligand>
        <name>GTP</name>
        <dbReference type="ChEBI" id="CHEBI:37565"/>
    </ligand>
</feature>
<dbReference type="InterPro" id="IPR038467">
    <property type="entry name" value="RF3_dom_3_sf"/>
</dbReference>
<dbReference type="FunFam" id="3.40.50.300:FF:000542">
    <property type="entry name" value="Peptide chain release factor 3"/>
    <property type="match status" value="1"/>
</dbReference>
<evidence type="ECO:0000256" key="5">
    <source>
        <dbReference type="ARBA" id="ARBA00022917"/>
    </source>
</evidence>
<evidence type="ECO:0000313" key="10">
    <source>
        <dbReference type="EMBL" id="MTU42417.1"/>
    </source>
</evidence>
<evidence type="ECO:0000256" key="2">
    <source>
        <dbReference type="ARBA" id="ARBA00009978"/>
    </source>
</evidence>
<sequence>MALLSPQAQKQVKRRRTFAIISHPDAGKTTLTEKLLLFGGAIQMAGAVKGRKAGRHATSDWMEVEKQRGISVTSSVMQFEYNDHVINLLDTPGHEDFSEDTYRVLTAVDCAVMVIDAAKGVEAQTIKLLEVCRMRKTPIITFINKLDREVQDPIDLLGEIENVLKIDCAPITWPVGMGKTFRGVFSLLDNRMKRFTPGGEKLSDDVEVIEGLGNPRLDELFPLEMDYVRESIELIQGASEPFSLERFLEGSQTPVFFGSGVNNFGVEDVLNALVNWAPTPQPRDAGKRMVEPDEAKFSGFVFKIQANMDPKHRDRIAFFRVCSGEYQPGMKVFHVREGKEMKIPNALTFMANDRVLMTNAVAGDIIGIYNHGQLHIGDTLTQGEVLGFTGIPYFAPELFRSARPKDPFKAKQLHKGLKELGEEGAIQVFEDELGNLYLGAVGQLQFEIIAQRLATEYNVDAIYENTSVSTARWVTYPDEQTRKDFEKEQGMRLAKDADGNTVYLATSIYNLQTTQKHWPQVTFHVTREHGQKLKHTDVDLDI</sequence>
<protein>
    <recommendedName>
        <fullName evidence="8 9">Peptide chain release factor 3</fullName>
        <shortName evidence="9">RF-3</shortName>
    </recommendedName>
</protein>
<evidence type="ECO:0000256" key="3">
    <source>
        <dbReference type="ARBA" id="ARBA00022490"/>
    </source>
</evidence>
<dbReference type="Pfam" id="PF16658">
    <property type="entry name" value="RF3_C"/>
    <property type="match status" value="1"/>
</dbReference>
<dbReference type="SUPFAM" id="SSF52540">
    <property type="entry name" value="P-loop containing nucleoside triphosphate hydrolases"/>
    <property type="match status" value="1"/>
</dbReference>
<dbReference type="InterPro" id="IPR005225">
    <property type="entry name" value="Small_GTP-bd"/>
</dbReference>
<proteinExistence type="inferred from homology"/>
<dbReference type="AlphaFoldDB" id="A0A6I3RXP9"/>
<keyword evidence="6 9" id="KW-0342">GTP-binding</keyword>
<dbReference type="NCBIfam" id="TIGR00231">
    <property type="entry name" value="small_GTP"/>
    <property type="match status" value="1"/>
</dbReference>
<feature type="binding site" evidence="9">
    <location>
        <begin position="90"/>
        <end position="94"/>
    </location>
    <ligand>
        <name>GTP</name>
        <dbReference type="ChEBI" id="CHEBI:37565"/>
    </ligand>
</feature>
<dbReference type="InterPro" id="IPR053905">
    <property type="entry name" value="EF-G-like_DII"/>
</dbReference>
<accession>A0A6I3RXP9</accession>
<comment type="similarity">
    <text evidence="2 9">Belongs to the TRAFAC class translation factor GTPase superfamily. Classic translation factor GTPase family. PrfC subfamily.</text>
</comment>
<gene>
    <name evidence="9" type="primary">prfC</name>
    <name evidence="10" type="ORF">GMD42_02030</name>
</gene>
<dbReference type="NCBIfam" id="TIGR00503">
    <property type="entry name" value="prfC"/>
    <property type="match status" value="1"/>
</dbReference>
<dbReference type="PANTHER" id="PTHR43556:SF2">
    <property type="entry name" value="PEPTIDE CHAIN RELEASE FACTOR RF3"/>
    <property type="match status" value="1"/>
</dbReference>
<dbReference type="Gene3D" id="3.30.70.3280">
    <property type="entry name" value="Peptide chain release factor 3, domain III"/>
    <property type="match status" value="1"/>
</dbReference>
<reference evidence="10 11" key="1">
    <citation type="journal article" date="2019" name="Nat. Med.">
        <title>A library of human gut bacterial isolates paired with longitudinal multiomics data enables mechanistic microbiome research.</title>
        <authorList>
            <person name="Poyet M."/>
            <person name="Groussin M."/>
            <person name="Gibbons S.M."/>
            <person name="Avila-Pacheco J."/>
            <person name="Jiang X."/>
            <person name="Kearney S.M."/>
            <person name="Perrotta A.R."/>
            <person name="Berdy B."/>
            <person name="Zhao S."/>
            <person name="Lieberman T.D."/>
            <person name="Swanson P.K."/>
            <person name="Smith M."/>
            <person name="Roesemann S."/>
            <person name="Alexander J.E."/>
            <person name="Rich S.A."/>
            <person name="Livny J."/>
            <person name="Vlamakis H."/>
            <person name="Clish C."/>
            <person name="Bullock K."/>
            <person name="Deik A."/>
            <person name="Scott J."/>
            <person name="Pierce K.A."/>
            <person name="Xavier R.J."/>
            <person name="Alm E.J."/>
        </authorList>
    </citation>
    <scope>NUCLEOTIDE SEQUENCE [LARGE SCALE GENOMIC DNA]</scope>
    <source>
        <strain evidence="10 11">BIOML-A2</strain>
    </source>
</reference>
<dbReference type="RefSeq" id="WP_155165058.1">
    <property type="nucleotide sequence ID" value="NZ_DBGEHT010000240.1"/>
</dbReference>
<dbReference type="GO" id="GO:0005525">
    <property type="term" value="F:GTP binding"/>
    <property type="evidence" value="ECO:0007669"/>
    <property type="project" value="UniProtKB-UniRule"/>
</dbReference>
<dbReference type="SUPFAM" id="SSF54980">
    <property type="entry name" value="EF-G C-terminal domain-like"/>
    <property type="match status" value="1"/>
</dbReference>
<evidence type="ECO:0000256" key="6">
    <source>
        <dbReference type="ARBA" id="ARBA00023134"/>
    </source>
</evidence>
<keyword evidence="3 9" id="KW-0963">Cytoplasm</keyword>
<dbReference type="InterPro" id="IPR035647">
    <property type="entry name" value="EFG_III/V"/>
</dbReference>
<dbReference type="NCBIfam" id="NF001964">
    <property type="entry name" value="PRK00741.1"/>
    <property type="match status" value="1"/>
</dbReference>
<comment type="subcellular location">
    <subcellularLocation>
        <location evidence="1 9">Cytoplasm</location>
    </subcellularLocation>
</comment>
<dbReference type="InterPro" id="IPR027417">
    <property type="entry name" value="P-loop_NTPase"/>
</dbReference>
<dbReference type="PANTHER" id="PTHR43556">
    <property type="entry name" value="PEPTIDE CHAIN RELEASE FACTOR RF3"/>
    <property type="match status" value="1"/>
</dbReference>
<keyword evidence="4 9" id="KW-0547">Nucleotide-binding</keyword>